<organism evidence="2 3">
    <name type="scientific">Colocasia esculenta</name>
    <name type="common">Wild taro</name>
    <name type="synonym">Arum esculentum</name>
    <dbReference type="NCBI Taxonomy" id="4460"/>
    <lineage>
        <taxon>Eukaryota</taxon>
        <taxon>Viridiplantae</taxon>
        <taxon>Streptophyta</taxon>
        <taxon>Embryophyta</taxon>
        <taxon>Tracheophyta</taxon>
        <taxon>Spermatophyta</taxon>
        <taxon>Magnoliopsida</taxon>
        <taxon>Liliopsida</taxon>
        <taxon>Araceae</taxon>
        <taxon>Aroideae</taxon>
        <taxon>Colocasieae</taxon>
        <taxon>Colocasia</taxon>
    </lineage>
</organism>
<name>A0A843WXW6_COLES</name>
<dbReference type="OrthoDB" id="687314at2759"/>
<accession>A0A843WXW6</accession>
<comment type="caution">
    <text evidence="2">The sequence shown here is derived from an EMBL/GenBank/DDBJ whole genome shotgun (WGS) entry which is preliminary data.</text>
</comment>
<reference evidence="2" key="1">
    <citation type="submission" date="2017-07" db="EMBL/GenBank/DDBJ databases">
        <title>Taro Niue Genome Assembly and Annotation.</title>
        <authorList>
            <person name="Atibalentja N."/>
            <person name="Keating K."/>
            <person name="Fields C.J."/>
        </authorList>
    </citation>
    <scope>NUCLEOTIDE SEQUENCE</scope>
    <source>
        <strain evidence="2">Niue_2</strain>
        <tissue evidence="2">Leaf</tissue>
    </source>
</reference>
<sequence length="228" mass="26109">MRHLNSRPCLVSKDSRPRYLIQALISLLKTTFNIVIGRSRTLHSSEIPRPSLTQAPPPGSKNFSGTIHALRPASRESSSTLQWQKSLQSQEGLLDETERTLFNFLWNGQSGSHTPHMIKWEQICKPKDESGLGIKRFGDWNKACMMEQLWEVIQGQKSLWMDWIKGKYLSKGNIWNVQSRPYHSMAWNGILKARAWVKEHLLQGWPHRGIGANRAAKEKILENSSQNA</sequence>
<dbReference type="Proteomes" id="UP000652761">
    <property type="component" value="Unassembled WGS sequence"/>
</dbReference>
<feature type="region of interest" description="Disordered" evidence="1">
    <location>
        <begin position="46"/>
        <end position="66"/>
    </location>
</feature>
<gene>
    <name evidence="2" type="ORF">Taro_044274</name>
</gene>
<evidence type="ECO:0000313" key="2">
    <source>
        <dbReference type="EMBL" id="MQM11368.1"/>
    </source>
</evidence>
<keyword evidence="3" id="KW-1185">Reference proteome</keyword>
<dbReference type="EMBL" id="NMUH01004955">
    <property type="protein sequence ID" value="MQM11368.1"/>
    <property type="molecule type" value="Genomic_DNA"/>
</dbReference>
<evidence type="ECO:0000313" key="3">
    <source>
        <dbReference type="Proteomes" id="UP000652761"/>
    </source>
</evidence>
<protein>
    <submittedName>
        <fullName evidence="2">Uncharacterized protein</fullName>
    </submittedName>
</protein>
<dbReference type="PANTHER" id="PTHR33116:SF78">
    <property type="entry name" value="OS12G0587133 PROTEIN"/>
    <property type="match status" value="1"/>
</dbReference>
<dbReference type="AlphaFoldDB" id="A0A843WXW6"/>
<proteinExistence type="predicted"/>
<dbReference type="PANTHER" id="PTHR33116">
    <property type="entry name" value="REVERSE TRANSCRIPTASE ZINC-BINDING DOMAIN-CONTAINING PROTEIN-RELATED-RELATED"/>
    <property type="match status" value="1"/>
</dbReference>
<evidence type="ECO:0000256" key="1">
    <source>
        <dbReference type="SAM" id="MobiDB-lite"/>
    </source>
</evidence>